<dbReference type="GO" id="GO:0050660">
    <property type="term" value="F:flavin adenine dinucleotide binding"/>
    <property type="evidence" value="ECO:0007669"/>
    <property type="project" value="InterPro"/>
</dbReference>
<dbReference type="Pfam" id="PF02770">
    <property type="entry name" value="Acyl-CoA_dh_M"/>
    <property type="match status" value="1"/>
</dbReference>
<dbReference type="AlphaFoldDB" id="A0A017HEL6"/>
<dbReference type="OrthoDB" id="7328575at2"/>
<dbReference type="CDD" id="cd00567">
    <property type="entry name" value="ACAD"/>
    <property type="match status" value="1"/>
</dbReference>
<dbReference type="HOGENOM" id="CLU_018204_5_2_5"/>
<evidence type="ECO:0000256" key="3">
    <source>
        <dbReference type="ARBA" id="ARBA00022630"/>
    </source>
</evidence>
<dbReference type="SUPFAM" id="SSF56645">
    <property type="entry name" value="Acyl-CoA dehydrogenase NM domain-like"/>
    <property type="match status" value="1"/>
</dbReference>
<evidence type="ECO:0000256" key="6">
    <source>
        <dbReference type="RuleBase" id="RU362125"/>
    </source>
</evidence>
<feature type="domain" description="Acyl-CoA oxidase/dehydrogenase middle" evidence="8">
    <location>
        <begin position="118"/>
        <end position="209"/>
    </location>
</feature>
<keyword evidence="4 6" id="KW-0274">FAD</keyword>
<comment type="caution">
    <text evidence="10">The sequence shown here is derived from an EMBL/GenBank/DDBJ whole genome shotgun (WGS) entry which is preliminary data.</text>
</comment>
<feature type="domain" description="Acyl-CoA dehydrogenase/oxidase C-terminal" evidence="7">
    <location>
        <begin position="238"/>
        <end position="352"/>
    </location>
</feature>
<dbReference type="RefSeq" id="WP_017928479.1">
    <property type="nucleotide sequence ID" value="NZ_KB822997.1"/>
</dbReference>
<dbReference type="InterPro" id="IPR046373">
    <property type="entry name" value="Acyl-CoA_Oxase/DH_mid-dom_sf"/>
</dbReference>
<evidence type="ECO:0000259" key="8">
    <source>
        <dbReference type="Pfam" id="PF02770"/>
    </source>
</evidence>
<dbReference type="InterPro" id="IPR037069">
    <property type="entry name" value="AcylCoA_DH/ox_N_sf"/>
</dbReference>
<gene>
    <name evidence="10" type="ORF">Lokhon_01349</name>
</gene>
<keyword evidence="11" id="KW-1185">Reference proteome</keyword>
<evidence type="ECO:0000256" key="5">
    <source>
        <dbReference type="ARBA" id="ARBA00023002"/>
    </source>
</evidence>
<evidence type="ECO:0000313" key="10">
    <source>
        <dbReference type="EMBL" id="EYD72548.1"/>
    </source>
</evidence>
<dbReference type="STRING" id="1122180.Lokhon_01349"/>
<evidence type="ECO:0000256" key="4">
    <source>
        <dbReference type="ARBA" id="ARBA00022827"/>
    </source>
</evidence>
<sequence>MNFQLTEERQMLQDGLRRYLADAVTPEALKADEAEGVAPELWSGLSEMGVAGALFTEEQGGFGGHGFDLMTVFEELGRAGAPAPLVELLLAGGLIAETGSETQLALVEQAVEGAVQLAFAHGEPASRFDIDRIETRAERSGEGWTLSGRKSVVVNGAQADHIVVSARTSGAPGEREGISLFVLPKGTEGVEIRDYPLSQGGHAAEIVFDGATLPEDALLGAEGQAHEAIETAQARATAALCADALGAMETARALTGDYLKTRKQFGQPIGKFQALQHRAADMLIEIEQARSAVINLCGHLEADRDTREIHVSATKHLVGKVARLVAEEAIQMHGGIGMTEEYDLGRFARRLSMLDQRFGDATYHLGRFVRLRAA</sequence>
<evidence type="ECO:0000259" key="9">
    <source>
        <dbReference type="Pfam" id="PF02771"/>
    </source>
</evidence>
<dbReference type="InterPro" id="IPR009100">
    <property type="entry name" value="AcylCoA_DH/oxidase_NM_dom_sf"/>
</dbReference>
<keyword evidence="3 6" id="KW-0285">Flavoprotein</keyword>
<dbReference type="SUPFAM" id="SSF47203">
    <property type="entry name" value="Acyl-CoA dehydrogenase C-terminal domain-like"/>
    <property type="match status" value="1"/>
</dbReference>
<evidence type="ECO:0000256" key="2">
    <source>
        <dbReference type="ARBA" id="ARBA00009347"/>
    </source>
</evidence>
<dbReference type="eggNOG" id="COG1960">
    <property type="taxonomic scope" value="Bacteria"/>
</dbReference>
<evidence type="ECO:0000256" key="1">
    <source>
        <dbReference type="ARBA" id="ARBA00001974"/>
    </source>
</evidence>
<keyword evidence="5 6" id="KW-0560">Oxidoreductase</keyword>
<dbReference type="Gene3D" id="1.10.540.10">
    <property type="entry name" value="Acyl-CoA dehydrogenase/oxidase, N-terminal domain"/>
    <property type="match status" value="1"/>
</dbReference>
<reference evidence="10 11" key="1">
    <citation type="submission" date="2013-03" db="EMBL/GenBank/DDBJ databases">
        <authorList>
            <person name="Fiebig A."/>
            <person name="Goeker M."/>
            <person name="Klenk H.-P.P."/>
        </authorList>
    </citation>
    <scope>NUCLEOTIDE SEQUENCE [LARGE SCALE GENOMIC DNA]</scope>
    <source>
        <strain evidence="10 11">DSM 17492</strain>
    </source>
</reference>
<dbReference type="Pfam" id="PF00441">
    <property type="entry name" value="Acyl-CoA_dh_1"/>
    <property type="match status" value="1"/>
</dbReference>
<dbReference type="InterPro" id="IPR036250">
    <property type="entry name" value="AcylCo_DH-like_C"/>
</dbReference>
<comment type="cofactor">
    <cofactor evidence="1 6">
        <name>FAD</name>
        <dbReference type="ChEBI" id="CHEBI:57692"/>
    </cofactor>
</comment>
<feature type="domain" description="Acyl-CoA dehydrogenase/oxidase N-terminal" evidence="9">
    <location>
        <begin position="6"/>
        <end position="103"/>
    </location>
</feature>
<dbReference type="Proteomes" id="UP000025047">
    <property type="component" value="Unassembled WGS sequence"/>
</dbReference>
<dbReference type="InterPro" id="IPR009075">
    <property type="entry name" value="AcylCo_DH/oxidase_C"/>
</dbReference>
<dbReference type="GO" id="GO:0003995">
    <property type="term" value="F:acyl-CoA dehydrogenase activity"/>
    <property type="evidence" value="ECO:0007669"/>
    <property type="project" value="TreeGrafter"/>
</dbReference>
<evidence type="ECO:0000259" key="7">
    <source>
        <dbReference type="Pfam" id="PF00441"/>
    </source>
</evidence>
<proteinExistence type="inferred from homology"/>
<name>A0A017HEL6_9RHOB</name>
<evidence type="ECO:0000313" key="11">
    <source>
        <dbReference type="Proteomes" id="UP000025047"/>
    </source>
</evidence>
<protein>
    <submittedName>
        <fullName evidence="10">Acyl-CoA dehydrogenase family protein</fullName>
    </submittedName>
</protein>
<dbReference type="PATRIC" id="fig|1122180.6.peg.1333"/>
<dbReference type="Gene3D" id="2.40.110.10">
    <property type="entry name" value="Butyryl-CoA Dehydrogenase, subunit A, domain 2"/>
    <property type="match status" value="1"/>
</dbReference>
<accession>A0A017HEL6</accession>
<dbReference type="Gene3D" id="1.20.140.10">
    <property type="entry name" value="Butyryl-CoA Dehydrogenase, subunit A, domain 3"/>
    <property type="match status" value="1"/>
</dbReference>
<dbReference type="PANTHER" id="PTHR43884">
    <property type="entry name" value="ACYL-COA DEHYDROGENASE"/>
    <property type="match status" value="1"/>
</dbReference>
<dbReference type="EMBL" id="APGJ01000004">
    <property type="protein sequence ID" value="EYD72548.1"/>
    <property type="molecule type" value="Genomic_DNA"/>
</dbReference>
<comment type="similarity">
    <text evidence="2 6">Belongs to the acyl-CoA dehydrogenase family.</text>
</comment>
<dbReference type="InterPro" id="IPR013786">
    <property type="entry name" value="AcylCoA_DH/ox_N"/>
</dbReference>
<dbReference type="Pfam" id="PF02771">
    <property type="entry name" value="Acyl-CoA_dh_N"/>
    <property type="match status" value="1"/>
</dbReference>
<dbReference type="InterPro" id="IPR006091">
    <property type="entry name" value="Acyl-CoA_Oxase/DH_mid-dom"/>
</dbReference>
<dbReference type="PANTHER" id="PTHR43884:SF20">
    <property type="entry name" value="ACYL-COA DEHYDROGENASE FADE28"/>
    <property type="match status" value="1"/>
</dbReference>
<organism evidence="10 11">
    <name type="scientific">Limimaricola hongkongensis DSM 17492</name>
    <dbReference type="NCBI Taxonomy" id="1122180"/>
    <lineage>
        <taxon>Bacteria</taxon>
        <taxon>Pseudomonadati</taxon>
        <taxon>Pseudomonadota</taxon>
        <taxon>Alphaproteobacteria</taxon>
        <taxon>Rhodobacterales</taxon>
        <taxon>Paracoccaceae</taxon>
        <taxon>Limimaricola</taxon>
    </lineage>
</organism>